<evidence type="ECO:0000313" key="2">
    <source>
        <dbReference type="Proteomes" id="UP000029120"/>
    </source>
</evidence>
<dbReference type="Proteomes" id="UP000029120">
    <property type="component" value="Unassembled WGS sequence"/>
</dbReference>
<protein>
    <submittedName>
        <fullName evidence="1">Uncharacterized protein</fullName>
    </submittedName>
</protein>
<dbReference type="EMBL" id="KL974699">
    <property type="protein sequence ID" value="KFK23848.1"/>
    <property type="molecule type" value="Genomic_DNA"/>
</dbReference>
<dbReference type="AlphaFoldDB" id="A0A087G1U6"/>
<name>A0A087G1U6_ARAAL</name>
<evidence type="ECO:0000313" key="1">
    <source>
        <dbReference type="EMBL" id="KFK23848.1"/>
    </source>
</evidence>
<reference evidence="2" key="1">
    <citation type="journal article" date="2015" name="Nat. Plants">
        <title>Genome expansion of Arabis alpina linked with retrotransposition and reduced symmetric DNA methylation.</title>
        <authorList>
            <person name="Willing E.M."/>
            <person name="Rawat V."/>
            <person name="Mandakova T."/>
            <person name="Maumus F."/>
            <person name="James G.V."/>
            <person name="Nordstroem K.J."/>
            <person name="Becker C."/>
            <person name="Warthmann N."/>
            <person name="Chica C."/>
            <person name="Szarzynska B."/>
            <person name="Zytnicki M."/>
            <person name="Albani M.C."/>
            <person name="Kiefer C."/>
            <person name="Bergonzi S."/>
            <person name="Castaings L."/>
            <person name="Mateos J.L."/>
            <person name="Berns M.C."/>
            <person name="Bujdoso N."/>
            <person name="Piofczyk T."/>
            <person name="de Lorenzo L."/>
            <person name="Barrero-Sicilia C."/>
            <person name="Mateos I."/>
            <person name="Piednoel M."/>
            <person name="Hagmann J."/>
            <person name="Chen-Min-Tao R."/>
            <person name="Iglesias-Fernandez R."/>
            <person name="Schuster S.C."/>
            <person name="Alonso-Blanco C."/>
            <person name="Roudier F."/>
            <person name="Carbonero P."/>
            <person name="Paz-Ares J."/>
            <person name="Davis S.J."/>
            <person name="Pecinka A."/>
            <person name="Quesneville H."/>
            <person name="Colot V."/>
            <person name="Lysak M.A."/>
            <person name="Weigel D."/>
            <person name="Coupland G."/>
            <person name="Schneeberger K."/>
        </authorList>
    </citation>
    <scope>NUCLEOTIDE SEQUENCE [LARGE SCALE GENOMIC DNA]</scope>
    <source>
        <strain evidence="2">cv. Pajares</strain>
    </source>
</reference>
<feature type="non-terminal residue" evidence="1">
    <location>
        <position position="1"/>
    </location>
</feature>
<dbReference type="Gramene" id="KFK23848">
    <property type="protein sequence ID" value="KFK23848"/>
    <property type="gene ID" value="AALP_AAs72129U000100"/>
</dbReference>
<gene>
    <name evidence="1" type="ORF">AALP_AAs72129U000100</name>
</gene>
<keyword evidence="2" id="KW-1185">Reference proteome</keyword>
<proteinExistence type="predicted"/>
<accession>A0A087G1U6</accession>
<sequence length="73" mass="8269">FHFNICFQEEPPSHLDCNNVEFEFKFHYITGLGDIRTISLSPIKGCGVRVFPSLVGNDRISETEYTDQSPSMG</sequence>
<organism evidence="1 2">
    <name type="scientific">Arabis alpina</name>
    <name type="common">Alpine rock-cress</name>
    <dbReference type="NCBI Taxonomy" id="50452"/>
    <lineage>
        <taxon>Eukaryota</taxon>
        <taxon>Viridiplantae</taxon>
        <taxon>Streptophyta</taxon>
        <taxon>Embryophyta</taxon>
        <taxon>Tracheophyta</taxon>
        <taxon>Spermatophyta</taxon>
        <taxon>Magnoliopsida</taxon>
        <taxon>eudicotyledons</taxon>
        <taxon>Gunneridae</taxon>
        <taxon>Pentapetalae</taxon>
        <taxon>rosids</taxon>
        <taxon>malvids</taxon>
        <taxon>Brassicales</taxon>
        <taxon>Brassicaceae</taxon>
        <taxon>Arabideae</taxon>
        <taxon>Arabis</taxon>
    </lineage>
</organism>